<keyword evidence="3" id="KW-0862">Zinc</keyword>
<proteinExistence type="predicted"/>
<evidence type="ECO:0000256" key="1">
    <source>
        <dbReference type="ARBA" id="ARBA00022723"/>
    </source>
</evidence>
<evidence type="ECO:0000313" key="7">
    <source>
        <dbReference type="Proteomes" id="UP000472261"/>
    </source>
</evidence>
<dbReference type="Ensembl" id="ENSPCLT00000018490.1">
    <property type="protein sequence ID" value="ENSPCLP00000013891.1"/>
    <property type="gene ID" value="ENSPCLG00000011422.1"/>
</dbReference>
<accession>A0A669QIG4</accession>
<dbReference type="PROSITE" id="PS50089">
    <property type="entry name" value="ZF_RING_2"/>
    <property type="match status" value="1"/>
</dbReference>
<evidence type="ECO:0000259" key="5">
    <source>
        <dbReference type="PROSITE" id="PS50089"/>
    </source>
</evidence>
<reference evidence="6" key="2">
    <citation type="submission" date="2025-09" db="UniProtKB">
        <authorList>
            <consortium name="Ensembl"/>
        </authorList>
    </citation>
    <scope>IDENTIFICATION</scope>
</reference>
<dbReference type="Pfam" id="PF00097">
    <property type="entry name" value="zf-C3HC4"/>
    <property type="match status" value="1"/>
</dbReference>
<keyword evidence="1" id="KW-0479">Metal-binding</keyword>
<dbReference type="Proteomes" id="UP000472261">
    <property type="component" value="Unplaced"/>
</dbReference>
<feature type="domain" description="RING-type" evidence="5">
    <location>
        <begin position="86"/>
        <end position="125"/>
    </location>
</feature>
<dbReference type="InterPro" id="IPR047126">
    <property type="entry name" value="RNF141-like"/>
</dbReference>
<dbReference type="AlphaFoldDB" id="A0A669QIG4"/>
<dbReference type="GO" id="GO:0051865">
    <property type="term" value="P:protein autoubiquitination"/>
    <property type="evidence" value="ECO:0007669"/>
    <property type="project" value="TreeGrafter"/>
</dbReference>
<dbReference type="InterPro" id="IPR013083">
    <property type="entry name" value="Znf_RING/FYVE/PHD"/>
</dbReference>
<evidence type="ECO:0000313" key="6">
    <source>
        <dbReference type="Ensembl" id="ENSPCLP00000013891.1"/>
    </source>
</evidence>
<reference evidence="6" key="1">
    <citation type="submission" date="2025-08" db="UniProtKB">
        <authorList>
            <consortium name="Ensembl"/>
        </authorList>
    </citation>
    <scope>IDENTIFICATION</scope>
</reference>
<dbReference type="PANTHER" id="PTHR12109:SF3">
    <property type="entry name" value="RING FINGER PROTEIN 141"/>
    <property type="match status" value="1"/>
</dbReference>
<evidence type="ECO:0000256" key="4">
    <source>
        <dbReference type="PROSITE-ProRule" id="PRU00175"/>
    </source>
</evidence>
<dbReference type="InterPro" id="IPR001841">
    <property type="entry name" value="Znf_RING"/>
</dbReference>
<name>A0A669QIG4_PHACC</name>
<protein>
    <recommendedName>
        <fullName evidence="5">RING-type domain-containing protein</fullName>
    </recommendedName>
</protein>
<evidence type="ECO:0000256" key="3">
    <source>
        <dbReference type="ARBA" id="ARBA00022833"/>
    </source>
</evidence>
<organism evidence="6 7">
    <name type="scientific">Phasianus colchicus</name>
    <name type="common">Common pheasant</name>
    <dbReference type="NCBI Taxonomy" id="9054"/>
    <lineage>
        <taxon>Eukaryota</taxon>
        <taxon>Metazoa</taxon>
        <taxon>Chordata</taxon>
        <taxon>Craniata</taxon>
        <taxon>Vertebrata</taxon>
        <taxon>Euteleostomi</taxon>
        <taxon>Archelosauria</taxon>
        <taxon>Archosauria</taxon>
        <taxon>Dinosauria</taxon>
        <taxon>Saurischia</taxon>
        <taxon>Theropoda</taxon>
        <taxon>Coelurosauria</taxon>
        <taxon>Aves</taxon>
        <taxon>Neognathae</taxon>
        <taxon>Galloanserae</taxon>
        <taxon>Galliformes</taxon>
        <taxon>Phasianidae</taxon>
        <taxon>Phasianinae</taxon>
        <taxon>Phasianus</taxon>
    </lineage>
</organism>
<dbReference type="SUPFAM" id="SSF57850">
    <property type="entry name" value="RING/U-box"/>
    <property type="match status" value="1"/>
</dbReference>
<dbReference type="InterPro" id="IPR018957">
    <property type="entry name" value="Znf_C3HC4_RING-type"/>
</dbReference>
<dbReference type="PANTHER" id="PTHR12109">
    <property type="entry name" value="RING FINGER PROTEIN 141-RELATED"/>
    <property type="match status" value="1"/>
</dbReference>
<evidence type="ECO:0000256" key="2">
    <source>
        <dbReference type="ARBA" id="ARBA00022771"/>
    </source>
</evidence>
<dbReference type="PROSITE" id="PS00518">
    <property type="entry name" value="ZF_RING_1"/>
    <property type="match status" value="1"/>
</dbReference>
<keyword evidence="2 4" id="KW-0863">Zinc-finger</keyword>
<sequence length="138" mass="15874">YTIYFEDHRVLKWDEVADESRAERVSCRGTWVFPSSVPGTLTDRGLCLCSAQHLPPWCCRRGAALHLRSPAHHRVRSMAAEEEWVCPICRDARKDIAYAMPCRHEFCLGCILRWGKQQDSCPLCRRVMEVVKVAALED</sequence>
<keyword evidence="7" id="KW-1185">Reference proteome</keyword>
<dbReference type="Gene3D" id="3.30.40.10">
    <property type="entry name" value="Zinc/RING finger domain, C3HC4 (zinc finger)"/>
    <property type="match status" value="1"/>
</dbReference>
<dbReference type="GO" id="GO:0008270">
    <property type="term" value="F:zinc ion binding"/>
    <property type="evidence" value="ECO:0007669"/>
    <property type="project" value="UniProtKB-KW"/>
</dbReference>
<dbReference type="SMART" id="SM00184">
    <property type="entry name" value="RING"/>
    <property type="match status" value="1"/>
</dbReference>
<dbReference type="GO" id="GO:0004842">
    <property type="term" value="F:ubiquitin-protein transferase activity"/>
    <property type="evidence" value="ECO:0007669"/>
    <property type="project" value="TreeGrafter"/>
</dbReference>
<dbReference type="InterPro" id="IPR017907">
    <property type="entry name" value="Znf_RING_CS"/>
</dbReference>